<gene>
    <name evidence="2" type="ORF">A4U43_C05F22600</name>
</gene>
<evidence type="ECO:0000256" key="1">
    <source>
        <dbReference type="SAM" id="MobiDB-lite"/>
    </source>
</evidence>
<feature type="compositionally biased region" description="Low complexity" evidence="1">
    <location>
        <begin position="1"/>
        <end position="14"/>
    </location>
</feature>
<dbReference type="AlphaFoldDB" id="A0A5P1EV21"/>
<feature type="compositionally biased region" description="Basic residues" evidence="1">
    <location>
        <begin position="88"/>
        <end position="97"/>
    </location>
</feature>
<dbReference type="Proteomes" id="UP000243459">
    <property type="component" value="Chromosome 5"/>
</dbReference>
<evidence type="ECO:0000313" key="2">
    <source>
        <dbReference type="EMBL" id="ONK69413.1"/>
    </source>
</evidence>
<reference evidence="3" key="1">
    <citation type="journal article" date="2017" name="Nat. Commun.">
        <title>The asparagus genome sheds light on the origin and evolution of a young Y chromosome.</title>
        <authorList>
            <person name="Harkess A."/>
            <person name="Zhou J."/>
            <person name="Xu C."/>
            <person name="Bowers J.E."/>
            <person name="Van der Hulst R."/>
            <person name="Ayyampalayam S."/>
            <person name="Mercati F."/>
            <person name="Riccardi P."/>
            <person name="McKain M.R."/>
            <person name="Kakrana A."/>
            <person name="Tang H."/>
            <person name="Ray J."/>
            <person name="Groenendijk J."/>
            <person name="Arikit S."/>
            <person name="Mathioni S.M."/>
            <person name="Nakano M."/>
            <person name="Shan H."/>
            <person name="Telgmann-Rauber A."/>
            <person name="Kanno A."/>
            <person name="Yue Z."/>
            <person name="Chen H."/>
            <person name="Li W."/>
            <person name="Chen Y."/>
            <person name="Xu X."/>
            <person name="Zhang Y."/>
            <person name="Luo S."/>
            <person name="Chen H."/>
            <person name="Gao J."/>
            <person name="Mao Z."/>
            <person name="Pires J.C."/>
            <person name="Luo M."/>
            <person name="Kudrna D."/>
            <person name="Wing R.A."/>
            <person name="Meyers B.C."/>
            <person name="Yi K."/>
            <person name="Kong H."/>
            <person name="Lavrijsen P."/>
            <person name="Sunseri F."/>
            <person name="Falavigna A."/>
            <person name="Ye Y."/>
            <person name="Leebens-Mack J.H."/>
            <person name="Chen G."/>
        </authorList>
    </citation>
    <scope>NUCLEOTIDE SEQUENCE [LARGE SCALE GENOMIC DNA]</scope>
    <source>
        <strain evidence="3">cv. DH0086</strain>
    </source>
</reference>
<dbReference type="EMBL" id="CM007385">
    <property type="protein sequence ID" value="ONK69413.1"/>
    <property type="molecule type" value="Genomic_DNA"/>
</dbReference>
<feature type="region of interest" description="Disordered" evidence="1">
    <location>
        <begin position="59"/>
        <end position="101"/>
    </location>
</feature>
<dbReference type="Gramene" id="ONK69413">
    <property type="protein sequence ID" value="ONK69413"/>
    <property type="gene ID" value="A4U43_C05F22600"/>
</dbReference>
<evidence type="ECO:0000313" key="3">
    <source>
        <dbReference type="Proteomes" id="UP000243459"/>
    </source>
</evidence>
<keyword evidence="3" id="KW-1185">Reference proteome</keyword>
<proteinExistence type="predicted"/>
<protein>
    <submittedName>
        <fullName evidence="2">Uncharacterized protein</fullName>
    </submittedName>
</protein>
<feature type="region of interest" description="Disordered" evidence="1">
    <location>
        <begin position="1"/>
        <end position="23"/>
    </location>
</feature>
<name>A0A5P1EV21_ASPOF</name>
<organism evidence="2 3">
    <name type="scientific">Asparagus officinalis</name>
    <name type="common">Garden asparagus</name>
    <dbReference type="NCBI Taxonomy" id="4686"/>
    <lineage>
        <taxon>Eukaryota</taxon>
        <taxon>Viridiplantae</taxon>
        <taxon>Streptophyta</taxon>
        <taxon>Embryophyta</taxon>
        <taxon>Tracheophyta</taxon>
        <taxon>Spermatophyta</taxon>
        <taxon>Magnoliopsida</taxon>
        <taxon>Liliopsida</taxon>
        <taxon>Asparagales</taxon>
        <taxon>Asparagaceae</taxon>
        <taxon>Asparagoideae</taxon>
        <taxon>Asparagus</taxon>
    </lineage>
</organism>
<accession>A0A5P1EV21</accession>
<sequence>MTSGESSSEFSDSDVAPEHPLFGNNGQVPLLLAEWKGAWIRLIGAESFVKGHNAIREHEQYSDTVTQGPQPYDENRHRTHVHGEHSRQHVHRQSQHRGTREGCGYWDGTLRSLSNL</sequence>
<feature type="compositionally biased region" description="Basic and acidic residues" evidence="1">
    <location>
        <begin position="73"/>
        <end position="87"/>
    </location>
</feature>